<dbReference type="PROSITE" id="PS01090">
    <property type="entry name" value="TATD_2"/>
    <property type="match status" value="1"/>
</dbReference>
<dbReference type="EMBL" id="JAODUP010000358">
    <property type="protein sequence ID" value="KAK2151575.1"/>
    <property type="molecule type" value="Genomic_DNA"/>
</dbReference>
<dbReference type="SUPFAM" id="SSF51556">
    <property type="entry name" value="Metallo-dependent hydrolases"/>
    <property type="match status" value="1"/>
</dbReference>
<comment type="function">
    <text evidence="6">Deoxyribonuclease which catalyzes (in vitro) the decatenation of kinetoplast DNA, which are circular DNA catenated to each other, producing linear DNA molecules. Plays an important role in chromosomal segregation and cell cycle progression during eye development probably via its DNA decatenation activity.</text>
</comment>
<feature type="binding site" evidence="7">
    <location>
        <position position="180"/>
    </location>
    <ligand>
        <name>a divalent metal cation</name>
        <dbReference type="ChEBI" id="CHEBI:60240"/>
        <label>2</label>
    </ligand>
</feature>
<comment type="caution">
    <text evidence="8">The sequence shown here is derived from an EMBL/GenBank/DDBJ whole genome shotgun (WGS) entry which is preliminary data.</text>
</comment>
<keyword evidence="9" id="KW-1185">Reference proteome</keyword>
<dbReference type="Pfam" id="PF01026">
    <property type="entry name" value="TatD_DNase"/>
    <property type="match status" value="1"/>
</dbReference>
<evidence type="ECO:0000256" key="2">
    <source>
        <dbReference type="ARBA" id="ARBA00022722"/>
    </source>
</evidence>
<dbReference type="PANTHER" id="PTHR10060:SF15">
    <property type="entry name" value="DEOXYRIBONUCLEASE TATDN1"/>
    <property type="match status" value="1"/>
</dbReference>
<sequence length="305" mass="34895">MAAPSQTPLNFIDIGANLTDPMFRGIYHQSKKHDDDFQDILQRCWDRGLQKIFITGGNMKDCKEALELAKTDERLYCTVGCHPTRCKEFDQSGDPDKYLNDLHQLITNNPDKVVAVGECGLDYDRLRFCPKATQLKYFEKQFDLAEDTRLPMFLHCRNASDDFLQLMKRHRDRIIGGVVHSFDGTKDDVDRILELDLYIGINGCSLKGDSNIEAMRHIPTERLMIETDAPWCEVKPTHAGFNFVKTKTYCRKKEKWEMGCLVKGRNEPCRIVEVLEVMAGARGEDISDLATALFDNTLKLFKTAT</sequence>
<dbReference type="Proteomes" id="UP001208570">
    <property type="component" value="Unassembled WGS sequence"/>
</dbReference>
<evidence type="ECO:0000313" key="8">
    <source>
        <dbReference type="EMBL" id="KAK2151575.1"/>
    </source>
</evidence>
<dbReference type="PIRSF" id="PIRSF005902">
    <property type="entry name" value="DNase_TatD"/>
    <property type="match status" value="1"/>
</dbReference>
<keyword evidence="4" id="KW-0378">Hydrolase</keyword>
<dbReference type="CDD" id="cd01310">
    <property type="entry name" value="TatD_DNAse"/>
    <property type="match status" value="1"/>
</dbReference>
<evidence type="ECO:0000256" key="6">
    <source>
        <dbReference type="ARBA" id="ARBA00045223"/>
    </source>
</evidence>
<dbReference type="PANTHER" id="PTHR10060">
    <property type="entry name" value="TATD FAMILY DEOXYRIBONUCLEASE"/>
    <property type="match status" value="1"/>
</dbReference>
<comment type="similarity">
    <text evidence="1">Belongs to the metallo-dependent hydrolases superfamily. TatD-type hydrolase family.</text>
</comment>
<organism evidence="8 9">
    <name type="scientific">Paralvinella palmiformis</name>
    <dbReference type="NCBI Taxonomy" id="53620"/>
    <lineage>
        <taxon>Eukaryota</taxon>
        <taxon>Metazoa</taxon>
        <taxon>Spiralia</taxon>
        <taxon>Lophotrochozoa</taxon>
        <taxon>Annelida</taxon>
        <taxon>Polychaeta</taxon>
        <taxon>Sedentaria</taxon>
        <taxon>Canalipalpata</taxon>
        <taxon>Terebellida</taxon>
        <taxon>Terebelliformia</taxon>
        <taxon>Alvinellidae</taxon>
        <taxon>Paralvinella</taxon>
    </lineage>
</organism>
<evidence type="ECO:0000256" key="3">
    <source>
        <dbReference type="ARBA" id="ARBA00022723"/>
    </source>
</evidence>
<feature type="binding site" evidence="7">
    <location>
        <position position="228"/>
    </location>
    <ligand>
        <name>a divalent metal cation</name>
        <dbReference type="ChEBI" id="CHEBI:60240"/>
        <label>1</label>
    </ligand>
</feature>
<dbReference type="InterPro" id="IPR018228">
    <property type="entry name" value="DNase_TatD-rel_CS"/>
</dbReference>
<evidence type="ECO:0000313" key="9">
    <source>
        <dbReference type="Proteomes" id="UP001208570"/>
    </source>
</evidence>
<evidence type="ECO:0000256" key="7">
    <source>
        <dbReference type="PIRSR" id="PIRSR005902-1"/>
    </source>
</evidence>
<keyword evidence="3 7" id="KW-0479">Metal-binding</keyword>
<dbReference type="GO" id="GO:0008296">
    <property type="term" value="F:3'-5'-DNA exonuclease activity"/>
    <property type="evidence" value="ECO:0007669"/>
    <property type="project" value="TreeGrafter"/>
</dbReference>
<dbReference type="FunFam" id="3.20.20.140:FF:000040">
    <property type="entry name" value="Putative tatD related deoxyribonuclease"/>
    <property type="match status" value="1"/>
</dbReference>
<proteinExistence type="inferred from homology"/>
<dbReference type="GO" id="GO:0005829">
    <property type="term" value="C:cytosol"/>
    <property type="evidence" value="ECO:0007669"/>
    <property type="project" value="TreeGrafter"/>
</dbReference>
<dbReference type="GO" id="GO:0046872">
    <property type="term" value="F:metal ion binding"/>
    <property type="evidence" value="ECO:0007669"/>
    <property type="project" value="UniProtKB-KW"/>
</dbReference>
<feature type="binding site" evidence="7">
    <location>
        <position position="118"/>
    </location>
    <ligand>
        <name>a divalent metal cation</name>
        <dbReference type="ChEBI" id="CHEBI:60240"/>
        <label>1</label>
    </ligand>
</feature>
<reference evidence="8" key="1">
    <citation type="journal article" date="2023" name="Mol. Biol. Evol.">
        <title>Third-Generation Sequencing Reveals the Adaptive Role of the Epigenome in Three Deep-Sea Polychaetes.</title>
        <authorList>
            <person name="Perez M."/>
            <person name="Aroh O."/>
            <person name="Sun Y."/>
            <person name="Lan Y."/>
            <person name="Juniper S.K."/>
            <person name="Young C.R."/>
            <person name="Angers B."/>
            <person name="Qian P.Y."/>
        </authorList>
    </citation>
    <scope>NUCLEOTIDE SEQUENCE</scope>
    <source>
        <strain evidence="8">P08H-3</strain>
    </source>
</reference>
<evidence type="ECO:0000256" key="1">
    <source>
        <dbReference type="ARBA" id="ARBA00009275"/>
    </source>
</evidence>
<keyword evidence="2" id="KW-0540">Nuclease</keyword>
<name>A0AAD9JG77_9ANNE</name>
<evidence type="ECO:0000256" key="5">
    <source>
        <dbReference type="ARBA" id="ARBA00039767"/>
    </source>
</evidence>
<protein>
    <recommendedName>
        <fullName evidence="5">Deoxyribonuclease TATDN1</fullName>
    </recommendedName>
</protein>
<gene>
    <name evidence="8" type="ORF">LSH36_358g00003</name>
</gene>
<dbReference type="InterPro" id="IPR032466">
    <property type="entry name" value="Metal_Hydrolase"/>
</dbReference>
<dbReference type="Gene3D" id="3.20.20.140">
    <property type="entry name" value="Metal-dependent hydrolases"/>
    <property type="match status" value="1"/>
</dbReference>
<feature type="binding site" evidence="7">
    <location>
        <position position="155"/>
    </location>
    <ligand>
        <name>a divalent metal cation</name>
        <dbReference type="ChEBI" id="CHEBI:60240"/>
        <label>2</label>
    </ligand>
</feature>
<feature type="binding site" evidence="7">
    <location>
        <position position="28"/>
    </location>
    <ligand>
        <name>a divalent metal cation</name>
        <dbReference type="ChEBI" id="CHEBI:60240"/>
        <label>1</label>
    </ligand>
</feature>
<evidence type="ECO:0000256" key="4">
    <source>
        <dbReference type="ARBA" id="ARBA00022801"/>
    </source>
</evidence>
<dbReference type="InterPro" id="IPR001130">
    <property type="entry name" value="TatD-like"/>
</dbReference>
<dbReference type="InterPro" id="IPR050891">
    <property type="entry name" value="TatD-type_Hydrolase"/>
</dbReference>
<dbReference type="AlphaFoldDB" id="A0AAD9JG77"/>
<accession>A0AAD9JG77</accession>